<dbReference type="InterPro" id="IPR013694">
    <property type="entry name" value="VIT"/>
</dbReference>
<dbReference type="InterPro" id="IPR002035">
    <property type="entry name" value="VWF_A"/>
</dbReference>
<dbReference type="InterPro" id="IPR036465">
    <property type="entry name" value="vWFA_dom_sf"/>
</dbReference>
<comment type="caution">
    <text evidence="2">The sequence shown here is derived from an EMBL/GenBank/DDBJ whole genome shotgun (WGS) entry which is preliminary data.</text>
</comment>
<evidence type="ECO:0000313" key="2">
    <source>
        <dbReference type="EMBL" id="CAF1239468.1"/>
    </source>
</evidence>
<proteinExistence type="predicted"/>
<dbReference type="SUPFAM" id="SSF53300">
    <property type="entry name" value="vWA-like"/>
    <property type="match status" value="1"/>
</dbReference>
<dbReference type="Pfam" id="PF13768">
    <property type="entry name" value="VWA_3"/>
    <property type="match status" value="1"/>
</dbReference>
<protein>
    <recommendedName>
        <fullName evidence="1">VIT domain-containing protein</fullName>
    </recommendedName>
</protein>
<dbReference type="PROSITE" id="PS51468">
    <property type="entry name" value="VIT"/>
    <property type="match status" value="1"/>
</dbReference>
<name>A0A814Z323_ADIRI</name>
<evidence type="ECO:0000313" key="3">
    <source>
        <dbReference type="Proteomes" id="UP000663852"/>
    </source>
</evidence>
<dbReference type="Proteomes" id="UP000663852">
    <property type="component" value="Unassembled WGS sequence"/>
</dbReference>
<accession>A0A814Z323</accession>
<dbReference type="Gene3D" id="3.40.50.410">
    <property type="entry name" value="von Willebrand factor, type A domain"/>
    <property type="match status" value="1"/>
</dbReference>
<gene>
    <name evidence="2" type="ORF">EDS130_LOCUS27380</name>
</gene>
<evidence type="ECO:0000259" key="1">
    <source>
        <dbReference type="PROSITE" id="PS51468"/>
    </source>
</evidence>
<dbReference type="SMART" id="SM00609">
    <property type="entry name" value="VIT"/>
    <property type="match status" value="1"/>
</dbReference>
<reference evidence="2" key="1">
    <citation type="submission" date="2021-02" db="EMBL/GenBank/DDBJ databases">
        <authorList>
            <person name="Nowell W R."/>
        </authorList>
    </citation>
    <scope>NUCLEOTIDE SEQUENCE</scope>
</reference>
<sequence>MLRIQSRLEKTQSSSDQAKCVPLKSVRVEGKISSFAADVTIKQIFHNDEKTQIEAVYCFPIEEQAAIYKFIAQIDDRQIEAELKEKKQAQQDYNNALQQGHGAYLLEQNEQSQDNFIINIGALLPGKECHITISYVTELYLIDNGNKIHFVIPTTIAPRDKPSQGGISSPARTNSEYVQTTPYTIDFQYENKIGYARQSMVLFLKSLPLNSYFNIIRFGSSYKPLFDQATVVYNEENSKKAEKLVENMQADLGGTELLNPMKWLEEHPAQEGRSRQIFLLTDGEISNVDEVLNLCRSMSKSSRIFSFGLGQSPSRSLVKGLARSTNGRFCFIPPSTKVDTYVGQQLEKALQPSITNLEIKWNLPIEIATAPKVLPPVYANDRLIIYGLINDPTIVFDHQIRIELFNNQQKLSEATITQIPAIIQNQTISRLAGKALILELQHSKLPSIPKGSRQTRFRELNQQSIDKQQEEQRERIINLSLKYQILSPHTSFIGIEKRLNGNNEQMVLREVPIQLSADDQHLVKIAPTNGAFMQCALPMGASVFDVFNSRASLNPCYDSTPLHHHSMLSPCFSYPVSQCCVSPLLSDVSRLHYAKRKACAYDEFEIDEKSEEKFPNDDENIKSLKN</sequence>
<dbReference type="OrthoDB" id="1729737at2759"/>
<organism evidence="2 3">
    <name type="scientific">Adineta ricciae</name>
    <name type="common">Rotifer</name>
    <dbReference type="NCBI Taxonomy" id="249248"/>
    <lineage>
        <taxon>Eukaryota</taxon>
        <taxon>Metazoa</taxon>
        <taxon>Spiralia</taxon>
        <taxon>Gnathifera</taxon>
        <taxon>Rotifera</taxon>
        <taxon>Eurotatoria</taxon>
        <taxon>Bdelloidea</taxon>
        <taxon>Adinetida</taxon>
        <taxon>Adinetidae</taxon>
        <taxon>Adineta</taxon>
    </lineage>
</organism>
<feature type="domain" description="VIT" evidence="1">
    <location>
        <begin position="7"/>
        <end position="137"/>
    </location>
</feature>
<dbReference type="Pfam" id="PF08487">
    <property type="entry name" value="VIT"/>
    <property type="match status" value="1"/>
</dbReference>
<dbReference type="EMBL" id="CAJNOJ010000172">
    <property type="protein sequence ID" value="CAF1239468.1"/>
    <property type="molecule type" value="Genomic_DNA"/>
</dbReference>
<dbReference type="PANTHER" id="PTHR45737">
    <property type="entry name" value="VON WILLEBRAND FACTOR A DOMAIN-CONTAINING PROTEIN 5A"/>
    <property type="match status" value="1"/>
</dbReference>
<dbReference type="AlphaFoldDB" id="A0A814Z323"/>
<dbReference type="PANTHER" id="PTHR45737:SF6">
    <property type="entry name" value="VON WILLEBRAND FACTOR A DOMAIN-CONTAINING PROTEIN 5A"/>
    <property type="match status" value="1"/>
</dbReference>